<evidence type="ECO:0000256" key="2">
    <source>
        <dbReference type="ARBA" id="ARBA00022679"/>
    </source>
</evidence>
<evidence type="ECO:0000256" key="8">
    <source>
        <dbReference type="PIRSR" id="PIRSR630616-3"/>
    </source>
</evidence>
<dbReference type="Gene3D" id="1.10.510.10">
    <property type="entry name" value="Transferase(Phosphotransferase) domain 1"/>
    <property type="match status" value="1"/>
</dbReference>
<dbReference type="FunFam" id="3.30.200.20:FF:000003">
    <property type="entry name" value="Non-specific serine/threonine protein kinase"/>
    <property type="match status" value="1"/>
</dbReference>
<protein>
    <recommendedName>
        <fullName evidence="11">Protein kinase domain-containing protein</fullName>
    </recommendedName>
</protein>
<dbReference type="EMBL" id="CAMPGE010002350">
    <property type="protein sequence ID" value="CAI2361148.1"/>
    <property type="molecule type" value="Genomic_DNA"/>
</dbReference>
<dbReference type="SMART" id="SM00220">
    <property type="entry name" value="S_TKc"/>
    <property type="match status" value="1"/>
</dbReference>
<sequence length="620" mass="71644">MYIRTVESYKKSSTKPLKPYSNLAPSSFNKNRILEPKRRIARRETFLKANNDSRDIKIANNPNPKSRRKYKSVIKTVCKTSYNRISKSRANRRKNLPSNPPGNYTTSQMPLIAYSETATSIHKQISSKTGLRESFTNKTESRVLTPNSKIYENSQPIDINHDKFGKIMNRIREPAQYKVPKMRNTNYAPTDFSEAAKSEFEEKGQKALKELQQFFNRDSVCNDEEGDKVDKSEPIKFKVTKMGFDKPAKEEEPKSKPASLKFQLSDFQILHTLGKGASGVVKLAKHKKKNCNVVLKIYDKYKLIESHLKKSLFKEIELLKCVSHPNIVKLYDVIEDDRHIYLIMEYVSGGSLQQQMRARSKKVTEADTKKIFMQLSSAIKYLHSKNIYHRDIKLDNVLLDYKRNVKLIDFGFSINCKPTNKLKVFCGTPCYMAPEIISKKPYHGGPIDMWALGVILYTLLIGKFPFIGKSESDLYSKIKQGIFSIPDTISFTARKLLGKMLTLDPVKRPTANELYYDEWIRGDTKCFRKMTLKMINDQYSNNPLVKLVKGDKSNTKSLLCNKKDWRTSTRSSLSHKRIDPEIHLKAIDKIRSMGYNYKLINEKLGDCTSDINRMYRNFIR</sequence>
<evidence type="ECO:0000256" key="10">
    <source>
        <dbReference type="SAM" id="MobiDB-lite"/>
    </source>
</evidence>
<feature type="cross-link" description="Glycyl lysine isopeptide (Lys-Gly) (interchain with G-Cter in SUMO2)" evidence="8">
    <location>
        <position position="393"/>
    </location>
</feature>
<keyword evidence="3 7" id="KW-0547">Nucleotide-binding</keyword>
<comment type="caution">
    <text evidence="12">The sequence shown here is derived from an EMBL/GenBank/DDBJ whole genome shotgun (WGS) entry which is preliminary data.</text>
</comment>
<dbReference type="GO" id="GO:0004674">
    <property type="term" value="F:protein serine/threonine kinase activity"/>
    <property type="evidence" value="ECO:0007669"/>
    <property type="project" value="UniProtKB-KW"/>
</dbReference>
<feature type="domain" description="Protein kinase" evidence="11">
    <location>
        <begin position="267"/>
        <end position="520"/>
    </location>
</feature>
<keyword evidence="13" id="KW-1185">Reference proteome</keyword>
<dbReference type="InterPro" id="IPR008271">
    <property type="entry name" value="Ser/Thr_kinase_AS"/>
</dbReference>
<dbReference type="SUPFAM" id="SSF56112">
    <property type="entry name" value="Protein kinase-like (PK-like)"/>
    <property type="match status" value="1"/>
</dbReference>
<keyword evidence="1" id="KW-0723">Serine/threonine-protein kinase</keyword>
<dbReference type="GO" id="GO:0005524">
    <property type="term" value="F:ATP binding"/>
    <property type="evidence" value="ECO:0007669"/>
    <property type="project" value="UniProtKB-UniRule"/>
</dbReference>
<keyword evidence="2" id="KW-0808">Transferase</keyword>
<feature type="region of interest" description="Disordered" evidence="10">
    <location>
        <begin position="86"/>
        <end position="106"/>
    </location>
</feature>
<dbReference type="InterPro" id="IPR030616">
    <property type="entry name" value="Aur-like"/>
</dbReference>
<evidence type="ECO:0000313" key="12">
    <source>
        <dbReference type="EMBL" id="CAI2361148.1"/>
    </source>
</evidence>
<evidence type="ECO:0000256" key="4">
    <source>
        <dbReference type="ARBA" id="ARBA00022777"/>
    </source>
</evidence>
<feature type="binding site" evidence="7">
    <location>
        <position position="409"/>
    </location>
    <ligand>
        <name>ATP</name>
        <dbReference type="ChEBI" id="CHEBI:30616"/>
    </ligand>
</feature>
<dbReference type="InterPro" id="IPR000719">
    <property type="entry name" value="Prot_kinase_dom"/>
</dbReference>
<evidence type="ECO:0000313" key="13">
    <source>
        <dbReference type="Proteomes" id="UP001295684"/>
    </source>
</evidence>
<dbReference type="PROSITE" id="PS50011">
    <property type="entry name" value="PROTEIN_KINASE_DOM"/>
    <property type="match status" value="1"/>
</dbReference>
<accession>A0AAD1U977</accession>
<dbReference type="CDD" id="cd14003">
    <property type="entry name" value="STKc_AMPK-like"/>
    <property type="match status" value="1"/>
</dbReference>
<evidence type="ECO:0000256" key="6">
    <source>
        <dbReference type="PIRSR" id="PIRSR630616-1"/>
    </source>
</evidence>
<evidence type="ECO:0000256" key="1">
    <source>
        <dbReference type="ARBA" id="ARBA00022527"/>
    </source>
</evidence>
<dbReference type="FunFam" id="1.10.510.10:FF:000956">
    <property type="entry name" value="CAMK family protein kinase"/>
    <property type="match status" value="1"/>
</dbReference>
<feature type="region of interest" description="Disordered" evidence="10">
    <location>
        <begin position="1"/>
        <end position="23"/>
    </location>
</feature>
<feature type="compositionally biased region" description="Basic residues" evidence="10">
    <location>
        <begin position="86"/>
        <end position="95"/>
    </location>
</feature>
<organism evidence="12 13">
    <name type="scientific">Euplotes crassus</name>
    <dbReference type="NCBI Taxonomy" id="5936"/>
    <lineage>
        <taxon>Eukaryota</taxon>
        <taxon>Sar</taxon>
        <taxon>Alveolata</taxon>
        <taxon>Ciliophora</taxon>
        <taxon>Intramacronucleata</taxon>
        <taxon>Spirotrichea</taxon>
        <taxon>Hypotrichia</taxon>
        <taxon>Euplotida</taxon>
        <taxon>Euplotidae</taxon>
        <taxon>Moneuplotes</taxon>
    </lineage>
</organism>
<reference evidence="12" key="1">
    <citation type="submission" date="2023-07" db="EMBL/GenBank/DDBJ databases">
        <authorList>
            <consortium name="AG Swart"/>
            <person name="Singh M."/>
            <person name="Singh A."/>
            <person name="Seah K."/>
            <person name="Emmerich C."/>
        </authorList>
    </citation>
    <scope>NUCLEOTIDE SEQUENCE</scope>
    <source>
        <strain evidence="12">DP1</strain>
    </source>
</reference>
<keyword evidence="4" id="KW-0418">Kinase</keyword>
<dbReference type="AlphaFoldDB" id="A0AAD1U977"/>
<feature type="active site" description="Proton acceptor" evidence="6">
    <location>
        <position position="391"/>
    </location>
</feature>
<dbReference type="InterPro" id="IPR017441">
    <property type="entry name" value="Protein_kinase_ATP_BS"/>
</dbReference>
<evidence type="ECO:0000256" key="9">
    <source>
        <dbReference type="PROSITE-ProRule" id="PRU10141"/>
    </source>
</evidence>
<dbReference type="Proteomes" id="UP001295684">
    <property type="component" value="Unassembled WGS sequence"/>
</dbReference>
<gene>
    <name evidence="12" type="ORF">ECRASSUSDP1_LOCUS2458</name>
</gene>
<feature type="binding site" evidence="7 9">
    <location>
        <position position="296"/>
    </location>
    <ligand>
        <name>ATP</name>
        <dbReference type="ChEBI" id="CHEBI:30616"/>
    </ligand>
</feature>
<keyword evidence="5 7" id="KW-0067">ATP-binding</keyword>
<dbReference type="InterPro" id="IPR011009">
    <property type="entry name" value="Kinase-like_dom_sf"/>
</dbReference>
<evidence type="ECO:0000259" key="11">
    <source>
        <dbReference type="PROSITE" id="PS50011"/>
    </source>
</evidence>
<evidence type="ECO:0000256" key="3">
    <source>
        <dbReference type="ARBA" id="ARBA00022741"/>
    </source>
</evidence>
<dbReference type="PROSITE" id="PS00108">
    <property type="entry name" value="PROTEIN_KINASE_ST"/>
    <property type="match status" value="1"/>
</dbReference>
<evidence type="ECO:0000256" key="5">
    <source>
        <dbReference type="ARBA" id="ARBA00022840"/>
    </source>
</evidence>
<proteinExistence type="predicted"/>
<evidence type="ECO:0000256" key="7">
    <source>
        <dbReference type="PIRSR" id="PIRSR630616-2"/>
    </source>
</evidence>
<dbReference type="PANTHER" id="PTHR24350">
    <property type="entry name" value="SERINE/THREONINE-PROTEIN KINASE IAL-RELATED"/>
    <property type="match status" value="1"/>
</dbReference>
<name>A0AAD1U977_EUPCR</name>
<dbReference type="Pfam" id="PF00069">
    <property type="entry name" value="Pkinase"/>
    <property type="match status" value="1"/>
</dbReference>
<dbReference type="PROSITE" id="PS00107">
    <property type="entry name" value="PROTEIN_KINASE_ATP"/>
    <property type="match status" value="1"/>
</dbReference>